<accession>A0AAU9IRU0</accession>
<reference evidence="2" key="1">
    <citation type="submission" date="2021-09" db="EMBL/GenBank/DDBJ databases">
        <authorList>
            <consortium name="AG Swart"/>
            <person name="Singh M."/>
            <person name="Singh A."/>
            <person name="Seah K."/>
            <person name="Emmerich C."/>
        </authorList>
    </citation>
    <scope>NUCLEOTIDE SEQUENCE</scope>
    <source>
        <strain evidence="2">ATCC30299</strain>
    </source>
</reference>
<keyword evidence="3" id="KW-1185">Reference proteome</keyword>
<dbReference type="Proteomes" id="UP001162131">
    <property type="component" value="Unassembled WGS sequence"/>
</dbReference>
<feature type="coiled-coil region" evidence="1">
    <location>
        <begin position="257"/>
        <end position="284"/>
    </location>
</feature>
<sequence length="297" mass="34993">MDEISIFSKAPANSAKSSDLSQINHMVELFQNSLHQQKVHIAYEVRAVLFEELSSSFQNNFSSALENINQSNKASLMTLERKIDEKLKNLEERLSKLECENWYIKQFQTKIEENFDKQDQKVQELSMNWSSMIQTMWKINEDNKKLEEMQEKLNENLIAIHRDLRTLKETVKMKKDNTDDIKEMQKEVYTLKVEVFNKFLIENEKNYEKFMKIGTDFDSIKAKIGTIERNSRESDNLSDSLKSLKVREESQLVLVLKDQFSDDIKKINENMRNLESKVDDLEIAEYKNAKIRQKVGV</sequence>
<protein>
    <submittedName>
        <fullName evidence="2">Uncharacterized protein</fullName>
    </submittedName>
</protein>
<organism evidence="2 3">
    <name type="scientific">Blepharisma stoltei</name>
    <dbReference type="NCBI Taxonomy" id="1481888"/>
    <lineage>
        <taxon>Eukaryota</taxon>
        <taxon>Sar</taxon>
        <taxon>Alveolata</taxon>
        <taxon>Ciliophora</taxon>
        <taxon>Postciliodesmatophora</taxon>
        <taxon>Heterotrichea</taxon>
        <taxon>Heterotrichida</taxon>
        <taxon>Blepharismidae</taxon>
        <taxon>Blepharisma</taxon>
    </lineage>
</organism>
<keyword evidence="1" id="KW-0175">Coiled coil</keyword>
<comment type="caution">
    <text evidence="2">The sequence shown here is derived from an EMBL/GenBank/DDBJ whole genome shotgun (WGS) entry which is preliminary data.</text>
</comment>
<gene>
    <name evidence="2" type="ORF">BSTOLATCC_MIC15622</name>
</gene>
<dbReference type="EMBL" id="CAJZBQ010000015">
    <property type="protein sequence ID" value="CAG9316183.1"/>
    <property type="molecule type" value="Genomic_DNA"/>
</dbReference>
<proteinExistence type="predicted"/>
<feature type="coiled-coil region" evidence="1">
    <location>
        <begin position="73"/>
        <end position="100"/>
    </location>
</feature>
<evidence type="ECO:0000313" key="3">
    <source>
        <dbReference type="Proteomes" id="UP001162131"/>
    </source>
</evidence>
<name>A0AAU9IRU0_9CILI</name>
<dbReference type="AlphaFoldDB" id="A0AAU9IRU0"/>
<evidence type="ECO:0000256" key="1">
    <source>
        <dbReference type="SAM" id="Coils"/>
    </source>
</evidence>
<evidence type="ECO:0000313" key="2">
    <source>
        <dbReference type="EMBL" id="CAG9316183.1"/>
    </source>
</evidence>
<feature type="coiled-coil region" evidence="1">
    <location>
        <begin position="136"/>
        <end position="163"/>
    </location>
</feature>